<dbReference type="InterPro" id="IPR001645">
    <property type="entry name" value="Folylpolyglutamate_synth"/>
</dbReference>
<keyword evidence="4 11" id="KW-0436">Ligase</keyword>
<dbReference type="EMBL" id="VUNE01000001">
    <property type="protein sequence ID" value="MST61426.1"/>
    <property type="molecule type" value="Genomic_DNA"/>
</dbReference>
<dbReference type="GO" id="GO:0004326">
    <property type="term" value="F:tetrahydrofolylpolyglutamate synthase activity"/>
    <property type="evidence" value="ECO:0007669"/>
    <property type="project" value="UniProtKB-EC"/>
</dbReference>
<protein>
    <recommendedName>
        <fullName evidence="3">tetrahydrofolate synthase</fullName>
        <ecNumber evidence="3">6.3.2.17</ecNumber>
    </recommendedName>
    <alternativeName>
        <fullName evidence="9">Tetrahydrofolylpolyglutamate synthase</fullName>
    </alternativeName>
</protein>
<evidence type="ECO:0000256" key="9">
    <source>
        <dbReference type="ARBA" id="ARBA00030592"/>
    </source>
</evidence>
<feature type="domain" description="Mur ligase C-terminal" evidence="12">
    <location>
        <begin position="300"/>
        <end position="409"/>
    </location>
</feature>
<dbReference type="PIRSF" id="PIRSF001563">
    <property type="entry name" value="Folylpolyglu_synth"/>
    <property type="match status" value="1"/>
</dbReference>
<dbReference type="Gene3D" id="3.90.190.20">
    <property type="entry name" value="Mur ligase, C-terminal domain"/>
    <property type="match status" value="1"/>
</dbReference>
<dbReference type="Gene3D" id="3.40.1190.10">
    <property type="entry name" value="Mur-like, catalytic domain"/>
    <property type="match status" value="1"/>
</dbReference>
<dbReference type="PANTHER" id="PTHR11136">
    <property type="entry name" value="FOLYLPOLYGLUTAMATE SYNTHASE-RELATED"/>
    <property type="match status" value="1"/>
</dbReference>
<reference evidence="14 15" key="1">
    <citation type="submission" date="2019-08" db="EMBL/GenBank/DDBJ databases">
        <title>In-depth cultivation of the pig gut microbiome towards novel bacterial diversity and tailored functional studies.</title>
        <authorList>
            <person name="Wylensek D."/>
            <person name="Hitch T.C.A."/>
            <person name="Clavel T."/>
        </authorList>
    </citation>
    <scope>NUCLEOTIDE SEQUENCE [LARGE SCALE GENOMIC DNA]</scope>
    <source>
        <strain evidence="14 15">WCA-SAB-591-4A-A</strain>
    </source>
</reference>
<comment type="cofactor">
    <cofactor evidence="1">
        <name>Mg(2+)</name>
        <dbReference type="ChEBI" id="CHEBI:18420"/>
    </cofactor>
</comment>
<keyword evidence="8" id="KW-0460">Magnesium</keyword>
<evidence type="ECO:0000259" key="12">
    <source>
        <dbReference type="Pfam" id="PF02875"/>
    </source>
</evidence>
<name>A0A6N7X9V1_9FIRM</name>
<evidence type="ECO:0000256" key="3">
    <source>
        <dbReference type="ARBA" id="ARBA00013025"/>
    </source>
</evidence>
<dbReference type="Proteomes" id="UP000440713">
    <property type="component" value="Unassembled WGS sequence"/>
</dbReference>
<dbReference type="InterPro" id="IPR018109">
    <property type="entry name" value="Folylpolyglutamate_synth_CS"/>
</dbReference>
<dbReference type="InterPro" id="IPR036565">
    <property type="entry name" value="Mur-like_cat_sf"/>
</dbReference>
<dbReference type="NCBIfam" id="TIGR01499">
    <property type="entry name" value="folC"/>
    <property type="match status" value="1"/>
</dbReference>
<dbReference type="FunFam" id="3.40.1190.10:FF:000011">
    <property type="entry name" value="Folylpolyglutamate synthase/dihydrofolate synthase"/>
    <property type="match status" value="1"/>
</dbReference>
<proteinExistence type="inferred from homology"/>
<evidence type="ECO:0000256" key="6">
    <source>
        <dbReference type="ARBA" id="ARBA00022741"/>
    </source>
</evidence>
<dbReference type="GO" id="GO:0008841">
    <property type="term" value="F:dihydrofolate synthase activity"/>
    <property type="evidence" value="ECO:0007669"/>
    <property type="project" value="TreeGrafter"/>
</dbReference>
<comment type="similarity">
    <text evidence="2 11">Belongs to the folylpolyglutamate synthase family.</text>
</comment>
<dbReference type="GO" id="GO:0005524">
    <property type="term" value="F:ATP binding"/>
    <property type="evidence" value="ECO:0007669"/>
    <property type="project" value="UniProtKB-KW"/>
</dbReference>
<dbReference type="GO" id="GO:0046872">
    <property type="term" value="F:metal ion binding"/>
    <property type="evidence" value="ECO:0007669"/>
    <property type="project" value="UniProtKB-KW"/>
</dbReference>
<evidence type="ECO:0000256" key="11">
    <source>
        <dbReference type="PIRNR" id="PIRNR001563"/>
    </source>
</evidence>
<dbReference type="GO" id="GO:0005737">
    <property type="term" value="C:cytoplasm"/>
    <property type="evidence" value="ECO:0007669"/>
    <property type="project" value="TreeGrafter"/>
</dbReference>
<evidence type="ECO:0000256" key="10">
    <source>
        <dbReference type="ARBA" id="ARBA00047493"/>
    </source>
</evidence>
<accession>A0A6N7X9V1</accession>
<dbReference type="InterPro" id="IPR004101">
    <property type="entry name" value="Mur_ligase_C"/>
</dbReference>
<evidence type="ECO:0000256" key="8">
    <source>
        <dbReference type="ARBA" id="ARBA00022842"/>
    </source>
</evidence>
<comment type="caution">
    <text evidence="14">The sequence shown here is derived from an EMBL/GenBank/DDBJ whole genome shotgun (WGS) entry which is preliminary data.</text>
</comment>
<evidence type="ECO:0000259" key="13">
    <source>
        <dbReference type="Pfam" id="PF08245"/>
    </source>
</evidence>
<evidence type="ECO:0000256" key="7">
    <source>
        <dbReference type="ARBA" id="ARBA00022840"/>
    </source>
</evidence>
<evidence type="ECO:0000256" key="2">
    <source>
        <dbReference type="ARBA" id="ARBA00008276"/>
    </source>
</evidence>
<dbReference type="Pfam" id="PF08245">
    <property type="entry name" value="Mur_ligase_M"/>
    <property type="match status" value="1"/>
</dbReference>
<dbReference type="RefSeq" id="WP_154536869.1">
    <property type="nucleotide sequence ID" value="NZ_VUNE01000001.1"/>
</dbReference>
<sequence>MNYEESVCYIHSSNKFGMVLGLESISELLNRLGNPQRRLEFIHIAGTNGKGSTAAFIAKILQESGYCTGLYTSPFLEVFNERIRINFDNIPDDDLAEVTTKVKFVCDSMIDDGLPHPTEFEIVTAIAFCYFCMKNVDVVVLEVGLGGRYDATNVIEKSLVSVITSISMDHTQVLGDTIEKIAYEKAGIVKQSGVTFLYDQCENVKKVIGDICNEKENKLIVSDFSDVVVEKYNLNNQVFSFSDYLGNERKCYKIRLLGEHQIKNCILACNIAFFLMNNSRLVKISEENIRNGILNTKWAGRFEIISEKPLQIVDGAHNLDSAKMLSNEIDRLLDGYDKTLVIGVLEDKDVDGIVKALVPKFDRVVVTLPDSSRSMLVEDLSIRVGVYSEDIVCIEDPEKAIRFAIENVNKIKNSNKKGKFAIVSAGSLYLIGKIRMANKMAKKSV</sequence>
<dbReference type="PANTHER" id="PTHR11136:SF0">
    <property type="entry name" value="DIHYDROFOLATE SYNTHETASE-RELATED"/>
    <property type="match status" value="1"/>
</dbReference>
<evidence type="ECO:0000256" key="4">
    <source>
        <dbReference type="ARBA" id="ARBA00022598"/>
    </source>
</evidence>
<gene>
    <name evidence="14" type="ORF">FYJ71_00320</name>
</gene>
<dbReference type="SUPFAM" id="SSF53244">
    <property type="entry name" value="MurD-like peptide ligases, peptide-binding domain"/>
    <property type="match status" value="1"/>
</dbReference>
<dbReference type="AlphaFoldDB" id="A0A6N7X9V1"/>
<feature type="domain" description="Mur ligase central" evidence="13">
    <location>
        <begin position="44"/>
        <end position="271"/>
    </location>
</feature>
<evidence type="ECO:0000256" key="5">
    <source>
        <dbReference type="ARBA" id="ARBA00022723"/>
    </source>
</evidence>
<keyword evidence="5" id="KW-0479">Metal-binding</keyword>
<organism evidence="14 15">
    <name type="scientific">Peptostreptococcus porci</name>
    <dbReference type="NCBI Taxonomy" id="2652282"/>
    <lineage>
        <taxon>Bacteria</taxon>
        <taxon>Bacillati</taxon>
        <taxon>Bacillota</taxon>
        <taxon>Clostridia</taxon>
        <taxon>Peptostreptococcales</taxon>
        <taxon>Peptostreptococcaceae</taxon>
        <taxon>Peptostreptococcus</taxon>
    </lineage>
</organism>
<dbReference type="SUPFAM" id="SSF53623">
    <property type="entry name" value="MurD-like peptide ligases, catalytic domain"/>
    <property type="match status" value="1"/>
</dbReference>
<dbReference type="InterPro" id="IPR036615">
    <property type="entry name" value="Mur_ligase_C_dom_sf"/>
</dbReference>
<dbReference type="Pfam" id="PF02875">
    <property type="entry name" value="Mur_ligase_C"/>
    <property type="match status" value="1"/>
</dbReference>
<comment type="catalytic activity">
    <reaction evidence="10">
        <text>(6S)-5,6,7,8-tetrahydrofolyl-(gamma-L-Glu)(n) + L-glutamate + ATP = (6S)-5,6,7,8-tetrahydrofolyl-(gamma-L-Glu)(n+1) + ADP + phosphate + H(+)</text>
        <dbReference type="Rhea" id="RHEA:10580"/>
        <dbReference type="Rhea" id="RHEA-COMP:14738"/>
        <dbReference type="Rhea" id="RHEA-COMP:14740"/>
        <dbReference type="ChEBI" id="CHEBI:15378"/>
        <dbReference type="ChEBI" id="CHEBI:29985"/>
        <dbReference type="ChEBI" id="CHEBI:30616"/>
        <dbReference type="ChEBI" id="CHEBI:43474"/>
        <dbReference type="ChEBI" id="CHEBI:141005"/>
        <dbReference type="ChEBI" id="CHEBI:456216"/>
        <dbReference type="EC" id="6.3.2.17"/>
    </reaction>
</comment>
<keyword evidence="7 11" id="KW-0067">ATP-binding</keyword>
<dbReference type="InterPro" id="IPR013221">
    <property type="entry name" value="Mur_ligase_cen"/>
</dbReference>
<dbReference type="PROSITE" id="PS01012">
    <property type="entry name" value="FOLYLPOLYGLU_SYNT_2"/>
    <property type="match status" value="1"/>
</dbReference>
<keyword evidence="15" id="KW-1185">Reference proteome</keyword>
<dbReference type="PROSITE" id="PS01011">
    <property type="entry name" value="FOLYLPOLYGLU_SYNT_1"/>
    <property type="match status" value="1"/>
</dbReference>
<dbReference type="EC" id="6.3.2.17" evidence="3"/>
<keyword evidence="6 11" id="KW-0547">Nucleotide-binding</keyword>
<evidence type="ECO:0000313" key="14">
    <source>
        <dbReference type="EMBL" id="MST61426.1"/>
    </source>
</evidence>
<evidence type="ECO:0000256" key="1">
    <source>
        <dbReference type="ARBA" id="ARBA00001946"/>
    </source>
</evidence>
<evidence type="ECO:0000313" key="15">
    <source>
        <dbReference type="Proteomes" id="UP000440713"/>
    </source>
</evidence>